<organism evidence="1 2">
    <name type="scientific">Sclerotinia sclerotiorum (strain ATCC 18683 / 1980 / Ss-1)</name>
    <name type="common">White mold</name>
    <name type="synonym">Whetzelinia sclerotiorum</name>
    <dbReference type="NCBI Taxonomy" id="665079"/>
    <lineage>
        <taxon>Eukaryota</taxon>
        <taxon>Fungi</taxon>
        <taxon>Dikarya</taxon>
        <taxon>Ascomycota</taxon>
        <taxon>Pezizomycotina</taxon>
        <taxon>Leotiomycetes</taxon>
        <taxon>Helotiales</taxon>
        <taxon>Sclerotiniaceae</taxon>
        <taxon>Sclerotinia</taxon>
    </lineage>
</organism>
<dbReference type="AlphaFoldDB" id="A7F123"/>
<sequence length="36" mass="3932">MANGIKSEVSSMHVSAPYHPYLPCYTVLMQAVVPIP</sequence>
<evidence type="ECO:0000313" key="1">
    <source>
        <dbReference type="EMBL" id="EDN95415.1"/>
    </source>
</evidence>
<name>A7F123_SCLS1</name>
<dbReference type="RefSeq" id="XP_001588050.1">
    <property type="nucleotide sequence ID" value="XM_001588000.1"/>
</dbReference>
<dbReference type="GeneID" id="5483870"/>
<evidence type="ECO:0000313" key="2">
    <source>
        <dbReference type="Proteomes" id="UP000001312"/>
    </source>
</evidence>
<protein>
    <submittedName>
        <fullName evidence="1">Uncharacterized protein</fullName>
    </submittedName>
</protein>
<dbReference type="InParanoid" id="A7F123"/>
<proteinExistence type="predicted"/>
<dbReference type="Proteomes" id="UP000001312">
    <property type="component" value="Unassembled WGS sequence"/>
</dbReference>
<keyword evidence="2" id="KW-1185">Reference proteome</keyword>
<dbReference type="KEGG" id="ssl:SS1G_11292"/>
<accession>A7F123</accession>
<gene>
    <name evidence="1" type="ORF">SS1G_11292</name>
</gene>
<dbReference type="EMBL" id="CH476637">
    <property type="protein sequence ID" value="EDN95415.1"/>
    <property type="molecule type" value="Genomic_DNA"/>
</dbReference>
<dbReference type="HOGENOM" id="CLU_3359993_0_0_1"/>
<reference evidence="2" key="1">
    <citation type="journal article" date="2011" name="PLoS Genet.">
        <title>Genomic analysis of the necrotrophic fungal pathogens Sclerotinia sclerotiorum and Botrytis cinerea.</title>
        <authorList>
            <person name="Amselem J."/>
            <person name="Cuomo C.A."/>
            <person name="van Kan J.A."/>
            <person name="Viaud M."/>
            <person name="Benito E.P."/>
            <person name="Couloux A."/>
            <person name="Coutinho P.M."/>
            <person name="de Vries R.P."/>
            <person name="Dyer P.S."/>
            <person name="Fillinger S."/>
            <person name="Fournier E."/>
            <person name="Gout L."/>
            <person name="Hahn M."/>
            <person name="Kohn L."/>
            <person name="Lapalu N."/>
            <person name="Plummer K.M."/>
            <person name="Pradier J.M."/>
            <person name="Quevillon E."/>
            <person name="Sharon A."/>
            <person name="Simon A."/>
            <person name="ten Have A."/>
            <person name="Tudzynski B."/>
            <person name="Tudzynski P."/>
            <person name="Wincker P."/>
            <person name="Andrew M."/>
            <person name="Anthouard V."/>
            <person name="Beever R.E."/>
            <person name="Beffa R."/>
            <person name="Benoit I."/>
            <person name="Bouzid O."/>
            <person name="Brault B."/>
            <person name="Chen Z."/>
            <person name="Choquer M."/>
            <person name="Collemare J."/>
            <person name="Cotton P."/>
            <person name="Danchin E.G."/>
            <person name="Da Silva C."/>
            <person name="Gautier A."/>
            <person name="Giraud C."/>
            <person name="Giraud T."/>
            <person name="Gonzalez C."/>
            <person name="Grossetete S."/>
            <person name="Guldener U."/>
            <person name="Henrissat B."/>
            <person name="Howlett B.J."/>
            <person name="Kodira C."/>
            <person name="Kretschmer M."/>
            <person name="Lappartient A."/>
            <person name="Leroch M."/>
            <person name="Levis C."/>
            <person name="Mauceli E."/>
            <person name="Neuveglise C."/>
            <person name="Oeser B."/>
            <person name="Pearson M."/>
            <person name="Poulain J."/>
            <person name="Poussereau N."/>
            <person name="Quesneville H."/>
            <person name="Rascle C."/>
            <person name="Schumacher J."/>
            <person name="Segurens B."/>
            <person name="Sexton A."/>
            <person name="Silva E."/>
            <person name="Sirven C."/>
            <person name="Soanes D.M."/>
            <person name="Talbot N.J."/>
            <person name="Templeton M."/>
            <person name="Yandava C."/>
            <person name="Yarden O."/>
            <person name="Zeng Q."/>
            <person name="Rollins J.A."/>
            <person name="Lebrun M.H."/>
            <person name="Dickman M."/>
        </authorList>
    </citation>
    <scope>NUCLEOTIDE SEQUENCE [LARGE SCALE GENOMIC DNA]</scope>
    <source>
        <strain evidence="2">ATCC 18683 / 1980 / Ss-1</strain>
    </source>
</reference>